<protein>
    <submittedName>
        <fullName evidence="2">Uncharacterized protein</fullName>
    </submittedName>
</protein>
<accession>A0A5J4UEP9</accession>
<comment type="caution">
    <text evidence="2">The sequence shown here is derived from an EMBL/GenBank/DDBJ whole genome shotgun (WGS) entry which is preliminary data.</text>
</comment>
<dbReference type="Proteomes" id="UP000324800">
    <property type="component" value="Unassembled WGS sequence"/>
</dbReference>
<feature type="transmembrane region" description="Helical" evidence="1">
    <location>
        <begin position="33"/>
        <end position="57"/>
    </location>
</feature>
<keyword evidence="1" id="KW-1133">Transmembrane helix</keyword>
<name>A0A5J4UEP9_9EUKA</name>
<keyword evidence="1" id="KW-0812">Transmembrane</keyword>
<gene>
    <name evidence="2" type="ORF">EZS28_035869</name>
</gene>
<reference evidence="2 3" key="1">
    <citation type="submission" date="2019-03" db="EMBL/GenBank/DDBJ databases">
        <title>Single cell metagenomics reveals metabolic interactions within the superorganism composed of flagellate Streblomastix strix and complex community of Bacteroidetes bacteria on its surface.</title>
        <authorList>
            <person name="Treitli S.C."/>
            <person name="Kolisko M."/>
            <person name="Husnik F."/>
            <person name="Keeling P."/>
            <person name="Hampl V."/>
        </authorList>
    </citation>
    <scope>NUCLEOTIDE SEQUENCE [LARGE SCALE GENOMIC DNA]</scope>
    <source>
        <strain evidence="2">ST1C</strain>
    </source>
</reference>
<evidence type="ECO:0000256" key="1">
    <source>
        <dbReference type="SAM" id="Phobius"/>
    </source>
</evidence>
<evidence type="ECO:0000313" key="3">
    <source>
        <dbReference type="Proteomes" id="UP000324800"/>
    </source>
</evidence>
<organism evidence="2 3">
    <name type="scientific">Streblomastix strix</name>
    <dbReference type="NCBI Taxonomy" id="222440"/>
    <lineage>
        <taxon>Eukaryota</taxon>
        <taxon>Metamonada</taxon>
        <taxon>Preaxostyla</taxon>
        <taxon>Oxymonadida</taxon>
        <taxon>Streblomastigidae</taxon>
        <taxon>Streblomastix</taxon>
    </lineage>
</organism>
<sequence>MNTLNYVAQDKAGIGRNGDERQELGDNIKSRDAIIYFVAIVLSIVVIVGVSSILIALSNAATPAQVLGMDDHTVTVIAYPSAIGDLDLYSYKPYKVVWDRDKIHELYGQFLYNNKGTFEGEISIRGANDARQEDIDFSGLTGHEKIQYGKSGSVAK</sequence>
<feature type="non-terminal residue" evidence="2">
    <location>
        <position position="156"/>
    </location>
</feature>
<proteinExistence type="predicted"/>
<keyword evidence="1" id="KW-0472">Membrane</keyword>
<evidence type="ECO:0000313" key="2">
    <source>
        <dbReference type="EMBL" id="KAA6368603.1"/>
    </source>
</evidence>
<dbReference type="EMBL" id="SNRW01017187">
    <property type="protein sequence ID" value="KAA6368603.1"/>
    <property type="molecule type" value="Genomic_DNA"/>
</dbReference>
<dbReference type="AlphaFoldDB" id="A0A5J4UEP9"/>